<dbReference type="eggNOG" id="KOG2397">
    <property type="taxonomic scope" value="Eukaryota"/>
</dbReference>
<dbReference type="Proteomes" id="UP000015104">
    <property type="component" value="Unassembled WGS sequence"/>
</dbReference>
<dbReference type="Pfam" id="PF12999">
    <property type="entry name" value="PRKCSH-like"/>
    <property type="match status" value="1"/>
</dbReference>
<dbReference type="PRINTS" id="PR00261">
    <property type="entry name" value="LDLRECEPTOR"/>
</dbReference>
<reference evidence="3" key="2">
    <citation type="submission" date="2015-06" db="UniProtKB">
        <authorList>
            <consortium name="EnsemblMetazoa"/>
        </authorList>
    </citation>
    <scope>IDENTIFICATION</scope>
</reference>
<dbReference type="AlphaFoldDB" id="T1KZZ2"/>
<organism evidence="3 4">
    <name type="scientific">Tetranychus urticae</name>
    <name type="common">Two-spotted spider mite</name>
    <dbReference type="NCBI Taxonomy" id="32264"/>
    <lineage>
        <taxon>Eukaryota</taxon>
        <taxon>Metazoa</taxon>
        <taxon>Ecdysozoa</taxon>
        <taxon>Arthropoda</taxon>
        <taxon>Chelicerata</taxon>
        <taxon>Arachnida</taxon>
        <taxon>Acari</taxon>
        <taxon>Acariformes</taxon>
        <taxon>Trombidiformes</taxon>
        <taxon>Prostigmata</taxon>
        <taxon>Eleutherengona</taxon>
        <taxon>Raphignathae</taxon>
        <taxon>Tetranychoidea</taxon>
        <taxon>Tetranychidae</taxon>
        <taxon>Tetranychus</taxon>
    </lineage>
</organism>
<dbReference type="OrthoDB" id="28322at2759"/>
<dbReference type="OMA" id="YLTPCIW"/>
<feature type="domain" description="Glucosidase II beta subunit N-terminal" evidence="2">
    <location>
        <begin position="100"/>
        <end position="189"/>
    </location>
</feature>
<dbReference type="InterPro" id="IPR039794">
    <property type="entry name" value="Gtb1-like"/>
</dbReference>
<dbReference type="GO" id="GO:0017177">
    <property type="term" value="C:glucosidase II complex"/>
    <property type="evidence" value="ECO:0007669"/>
    <property type="project" value="TreeGrafter"/>
</dbReference>
<keyword evidence="1" id="KW-1015">Disulfide bond</keyword>
<dbReference type="STRING" id="32264.T1KZZ2"/>
<dbReference type="PANTHER" id="PTHR12630:SF1">
    <property type="entry name" value="GLUCOSIDASE 2 SUBUNIT BETA"/>
    <property type="match status" value="1"/>
</dbReference>
<dbReference type="EMBL" id="CAEY01000759">
    <property type="status" value="NOT_ANNOTATED_CDS"/>
    <property type="molecule type" value="Genomic_DNA"/>
</dbReference>
<reference evidence="4" key="1">
    <citation type="submission" date="2011-08" db="EMBL/GenBank/DDBJ databases">
        <authorList>
            <person name="Rombauts S."/>
        </authorList>
    </citation>
    <scope>NUCLEOTIDE SEQUENCE</scope>
    <source>
        <strain evidence="4">London</strain>
    </source>
</reference>
<evidence type="ECO:0000313" key="4">
    <source>
        <dbReference type="Proteomes" id="UP000015104"/>
    </source>
</evidence>
<dbReference type="EnsemblMetazoa" id="tetur29g00600.1">
    <property type="protein sequence ID" value="tetur29g00600.1"/>
    <property type="gene ID" value="tetur29g00600"/>
</dbReference>
<proteinExistence type="predicted"/>
<dbReference type="GO" id="GO:0006491">
    <property type="term" value="P:N-glycan processing"/>
    <property type="evidence" value="ECO:0007669"/>
    <property type="project" value="TreeGrafter"/>
</dbReference>
<evidence type="ECO:0000313" key="3">
    <source>
        <dbReference type="EnsemblMetazoa" id="tetur29g00600.1"/>
    </source>
</evidence>
<gene>
    <name evidence="3" type="primary">107368883</name>
</gene>
<sequence>MIKNTLISKVFRRKRVFIVALVFCTVYLLYQLFIITSLSSAVTETEKVRVRERSKYLYVDPDDEEQAALKAKPRVNHFANDKVKSSKRKAKFKQPLGKIILGVSKYDFKLYEDKDSKFRCLKSGEEIPYNQVNDDYCDCQDGSDEPSTDACPQFKFHCVVKTFDGHESIPSSMVNDGICDCCDGSDEYLNRTHLSSPLLPQNGKSQPSNYKGPYLTPCIWRCG</sequence>
<dbReference type="KEGG" id="tut:107368883"/>
<dbReference type="HOGENOM" id="CLU_077848_0_0_1"/>
<dbReference type="Gene3D" id="4.10.400.10">
    <property type="entry name" value="Low-density Lipoprotein Receptor"/>
    <property type="match status" value="2"/>
</dbReference>
<evidence type="ECO:0000259" key="2">
    <source>
        <dbReference type="Pfam" id="PF12999"/>
    </source>
</evidence>
<name>T1KZZ2_TETUR</name>
<dbReference type="InterPro" id="IPR002172">
    <property type="entry name" value="LDrepeatLR_classA_rpt"/>
</dbReference>
<dbReference type="InterPro" id="IPR028146">
    <property type="entry name" value="PRKCSH_N"/>
</dbReference>
<dbReference type="InterPro" id="IPR036055">
    <property type="entry name" value="LDL_receptor-like_sf"/>
</dbReference>
<dbReference type="CDD" id="cd00112">
    <property type="entry name" value="LDLa"/>
    <property type="match status" value="2"/>
</dbReference>
<protein>
    <recommendedName>
        <fullName evidence="2">Glucosidase II beta subunit N-terminal domain-containing protein</fullName>
    </recommendedName>
</protein>
<dbReference type="PANTHER" id="PTHR12630">
    <property type="entry name" value="N-LINKED OLIGOSACCHARIDE PROCESSING"/>
    <property type="match status" value="1"/>
</dbReference>
<accession>T1KZZ2</accession>
<dbReference type="SUPFAM" id="SSF57424">
    <property type="entry name" value="LDL receptor-like module"/>
    <property type="match status" value="1"/>
</dbReference>
<evidence type="ECO:0000256" key="1">
    <source>
        <dbReference type="ARBA" id="ARBA00023157"/>
    </source>
</evidence>
<keyword evidence="4" id="KW-1185">Reference proteome</keyword>